<dbReference type="PANTHER" id="PTHR44899:SF3">
    <property type="entry name" value="SERINE_THREONINE-PROTEIN KINASE NEK1"/>
    <property type="match status" value="1"/>
</dbReference>
<evidence type="ECO:0000313" key="12">
    <source>
        <dbReference type="Proteomes" id="UP000232323"/>
    </source>
</evidence>
<comment type="caution">
    <text evidence="11">The sequence shown here is derived from an EMBL/GenBank/DDBJ whole genome shotgun (WGS) entry which is preliminary data.</text>
</comment>
<evidence type="ECO:0000256" key="9">
    <source>
        <dbReference type="SAM" id="MobiDB-lite"/>
    </source>
</evidence>
<dbReference type="AlphaFoldDB" id="A0A250XJJ8"/>
<evidence type="ECO:0000256" key="5">
    <source>
        <dbReference type="ARBA" id="ARBA00022777"/>
    </source>
</evidence>
<evidence type="ECO:0000256" key="3">
    <source>
        <dbReference type="ARBA" id="ARBA00022679"/>
    </source>
</evidence>
<dbReference type="OrthoDB" id="8693905at2759"/>
<dbReference type="EC" id="2.7.11.1" evidence="1"/>
<evidence type="ECO:0000256" key="8">
    <source>
        <dbReference type="ARBA" id="ARBA00048679"/>
    </source>
</evidence>
<keyword evidence="12" id="KW-1185">Reference proteome</keyword>
<keyword evidence="3" id="KW-0808">Transferase</keyword>
<accession>A0A250XJJ8</accession>
<dbReference type="GO" id="GO:0005524">
    <property type="term" value="F:ATP binding"/>
    <property type="evidence" value="ECO:0007669"/>
    <property type="project" value="UniProtKB-KW"/>
</dbReference>
<dbReference type="Proteomes" id="UP000232323">
    <property type="component" value="Unassembled WGS sequence"/>
</dbReference>
<keyword evidence="2" id="KW-0723">Serine/threonine-protein kinase</keyword>
<sequence length="619" mass="66198">MTTDGRLMLGDFGLAKQLQRTMEMARTPIGTPYYMAPEIYEEEPYSFKSDVWALGCVMYEVLTGRPAFAADNLSRVVIKVLKGNYDPLPDHYSVELRTLISSMLTRNVKQRPTVNELLQHSYVLARVECYLKELSEGGVQAGWSTWRMKLPTTLLTQMVQVISESERLRPGAEAGGCLAPAVISGEGLRKQGHDGSENDEMLSPEELIEKFGLQSLLEDHKGKTKVAGRSEGIEAVPSGGKEKVLKLLAAVLHPDDGRHLNLESQGIPTLNGGAGGEVHLLTLQIAAVKAAPAAPHDQLAHTVRYAGSRRRQSQVSGDHNTSDVDDDCYSSDFEEAGHEVDHVVGSEAAAQLLGLTGRGLRGTISADVASVPLRSEHRDQSRDSEGAGNLDETMLSAALPKAGFGFGAHTEASRQGISLSNDGGSKEILGQSLRSHHSQTEADSTSQSAVASSAWRLAPLTSSAYTAPQGLPPISKPPSFCFASPPLGLAERGPASPDTPQAWRMRQHNTTAAEAHGGGSSGQLGASGQIRLAEALSTRSAFLRKELAQQLGSEQKLCQALAAVKILHQRLRDAGRGDDSPLGDGELREALMGVVSPAHLELAPLLDELTLLKERFGSA</sequence>
<evidence type="ECO:0000256" key="7">
    <source>
        <dbReference type="ARBA" id="ARBA00047899"/>
    </source>
</evidence>
<keyword evidence="6" id="KW-0067">ATP-binding</keyword>
<dbReference type="InterPro" id="IPR051131">
    <property type="entry name" value="NEK_Ser/Thr_kinase_NIMA"/>
</dbReference>
<dbReference type="Pfam" id="PF00069">
    <property type="entry name" value="Pkinase"/>
    <property type="match status" value="1"/>
</dbReference>
<protein>
    <recommendedName>
        <fullName evidence="1">non-specific serine/threonine protein kinase</fullName>
        <ecNumber evidence="1">2.7.11.1</ecNumber>
    </recommendedName>
</protein>
<gene>
    <name evidence="11" type="ORF">CEUSTIGMA_g10525.t1</name>
</gene>
<dbReference type="Gene3D" id="1.10.510.10">
    <property type="entry name" value="Transferase(Phosphotransferase) domain 1"/>
    <property type="match status" value="1"/>
</dbReference>
<feature type="region of interest" description="Disordered" evidence="9">
    <location>
        <begin position="306"/>
        <end position="328"/>
    </location>
</feature>
<keyword evidence="4" id="KW-0547">Nucleotide-binding</keyword>
<feature type="domain" description="Protein kinase" evidence="10">
    <location>
        <begin position="1"/>
        <end position="123"/>
    </location>
</feature>
<dbReference type="PROSITE" id="PS50011">
    <property type="entry name" value="PROTEIN_KINASE_DOM"/>
    <property type="match status" value="1"/>
</dbReference>
<dbReference type="SMART" id="SM00220">
    <property type="entry name" value="S_TKc"/>
    <property type="match status" value="1"/>
</dbReference>
<proteinExistence type="predicted"/>
<keyword evidence="5" id="KW-0418">Kinase</keyword>
<dbReference type="EMBL" id="BEGY01000091">
    <property type="protein sequence ID" value="GAX83099.1"/>
    <property type="molecule type" value="Genomic_DNA"/>
</dbReference>
<feature type="region of interest" description="Disordered" evidence="9">
    <location>
        <begin position="415"/>
        <end position="447"/>
    </location>
</feature>
<name>A0A250XJJ8_9CHLO</name>
<dbReference type="InterPro" id="IPR011009">
    <property type="entry name" value="Kinase-like_dom_sf"/>
</dbReference>
<evidence type="ECO:0000256" key="2">
    <source>
        <dbReference type="ARBA" id="ARBA00022527"/>
    </source>
</evidence>
<evidence type="ECO:0000256" key="4">
    <source>
        <dbReference type="ARBA" id="ARBA00022741"/>
    </source>
</evidence>
<evidence type="ECO:0000313" key="11">
    <source>
        <dbReference type="EMBL" id="GAX83099.1"/>
    </source>
</evidence>
<reference evidence="11 12" key="1">
    <citation type="submission" date="2017-08" db="EMBL/GenBank/DDBJ databases">
        <title>Acidophilic green algal genome provides insights into adaptation to an acidic environment.</title>
        <authorList>
            <person name="Hirooka S."/>
            <person name="Hirose Y."/>
            <person name="Kanesaki Y."/>
            <person name="Higuchi S."/>
            <person name="Fujiwara T."/>
            <person name="Onuma R."/>
            <person name="Era A."/>
            <person name="Ohbayashi R."/>
            <person name="Uzuka A."/>
            <person name="Nozaki H."/>
            <person name="Yoshikawa H."/>
            <person name="Miyagishima S.Y."/>
        </authorList>
    </citation>
    <scope>NUCLEOTIDE SEQUENCE [LARGE SCALE GENOMIC DNA]</scope>
    <source>
        <strain evidence="11 12">NIES-2499</strain>
    </source>
</reference>
<dbReference type="PANTHER" id="PTHR44899">
    <property type="entry name" value="CAMK FAMILY PROTEIN KINASE"/>
    <property type="match status" value="1"/>
</dbReference>
<organism evidence="11 12">
    <name type="scientific">Chlamydomonas eustigma</name>
    <dbReference type="NCBI Taxonomy" id="1157962"/>
    <lineage>
        <taxon>Eukaryota</taxon>
        <taxon>Viridiplantae</taxon>
        <taxon>Chlorophyta</taxon>
        <taxon>core chlorophytes</taxon>
        <taxon>Chlorophyceae</taxon>
        <taxon>CS clade</taxon>
        <taxon>Chlamydomonadales</taxon>
        <taxon>Chlamydomonadaceae</taxon>
        <taxon>Chlamydomonas</taxon>
    </lineage>
</organism>
<dbReference type="GO" id="GO:0004674">
    <property type="term" value="F:protein serine/threonine kinase activity"/>
    <property type="evidence" value="ECO:0007669"/>
    <property type="project" value="UniProtKB-KW"/>
</dbReference>
<dbReference type="InterPro" id="IPR000719">
    <property type="entry name" value="Prot_kinase_dom"/>
</dbReference>
<dbReference type="SUPFAM" id="SSF56112">
    <property type="entry name" value="Protein kinase-like (PK-like)"/>
    <property type="match status" value="1"/>
</dbReference>
<dbReference type="STRING" id="1157962.A0A250XJJ8"/>
<comment type="catalytic activity">
    <reaction evidence="7">
        <text>L-threonyl-[protein] + ATP = O-phospho-L-threonyl-[protein] + ADP + H(+)</text>
        <dbReference type="Rhea" id="RHEA:46608"/>
        <dbReference type="Rhea" id="RHEA-COMP:11060"/>
        <dbReference type="Rhea" id="RHEA-COMP:11605"/>
        <dbReference type="ChEBI" id="CHEBI:15378"/>
        <dbReference type="ChEBI" id="CHEBI:30013"/>
        <dbReference type="ChEBI" id="CHEBI:30616"/>
        <dbReference type="ChEBI" id="CHEBI:61977"/>
        <dbReference type="ChEBI" id="CHEBI:456216"/>
        <dbReference type="EC" id="2.7.11.1"/>
    </reaction>
</comment>
<evidence type="ECO:0000256" key="6">
    <source>
        <dbReference type="ARBA" id="ARBA00022840"/>
    </source>
</evidence>
<evidence type="ECO:0000256" key="1">
    <source>
        <dbReference type="ARBA" id="ARBA00012513"/>
    </source>
</evidence>
<comment type="catalytic activity">
    <reaction evidence="8">
        <text>L-seryl-[protein] + ATP = O-phospho-L-seryl-[protein] + ADP + H(+)</text>
        <dbReference type="Rhea" id="RHEA:17989"/>
        <dbReference type="Rhea" id="RHEA-COMP:9863"/>
        <dbReference type="Rhea" id="RHEA-COMP:11604"/>
        <dbReference type="ChEBI" id="CHEBI:15378"/>
        <dbReference type="ChEBI" id="CHEBI:29999"/>
        <dbReference type="ChEBI" id="CHEBI:30616"/>
        <dbReference type="ChEBI" id="CHEBI:83421"/>
        <dbReference type="ChEBI" id="CHEBI:456216"/>
        <dbReference type="EC" id="2.7.11.1"/>
    </reaction>
</comment>
<evidence type="ECO:0000259" key="10">
    <source>
        <dbReference type="PROSITE" id="PS50011"/>
    </source>
</evidence>